<dbReference type="EMBL" id="JANSHE010003267">
    <property type="protein sequence ID" value="KAJ2986823.1"/>
    <property type="molecule type" value="Genomic_DNA"/>
</dbReference>
<dbReference type="Proteomes" id="UP001144978">
    <property type="component" value="Unassembled WGS sequence"/>
</dbReference>
<reference evidence="1" key="1">
    <citation type="submission" date="2022-08" db="EMBL/GenBank/DDBJ databases">
        <title>Genome Sequence of Pycnoporus sanguineus.</title>
        <authorList>
            <person name="Buettner E."/>
        </authorList>
    </citation>
    <scope>NUCLEOTIDE SEQUENCE</scope>
    <source>
        <strain evidence="1">CG-C14</strain>
    </source>
</reference>
<gene>
    <name evidence="1" type="ORF">NUW54_g9615</name>
</gene>
<comment type="caution">
    <text evidence="1">The sequence shown here is derived from an EMBL/GenBank/DDBJ whole genome shotgun (WGS) entry which is preliminary data.</text>
</comment>
<evidence type="ECO:0000313" key="1">
    <source>
        <dbReference type="EMBL" id="KAJ2986823.1"/>
    </source>
</evidence>
<organism evidence="1 2">
    <name type="scientific">Trametes sanguinea</name>
    <dbReference type="NCBI Taxonomy" id="158606"/>
    <lineage>
        <taxon>Eukaryota</taxon>
        <taxon>Fungi</taxon>
        <taxon>Dikarya</taxon>
        <taxon>Basidiomycota</taxon>
        <taxon>Agaricomycotina</taxon>
        <taxon>Agaricomycetes</taxon>
        <taxon>Polyporales</taxon>
        <taxon>Polyporaceae</taxon>
        <taxon>Trametes</taxon>
    </lineage>
</organism>
<protein>
    <submittedName>
        <fullName evidence="1">Uncharacterized protein</fullName>
    </submittedName>
</protein>
<evidence type="ECO:0000313" key="2">
    <source>
        <dbReference type="Proteomes" id="UP001144978"/>
    </source>
</evidence>
<name>A0ACC1P645_9APHY</name>
<keyword evidence="2" id="KW-1185">Reference proteome</keyword>
<sequence>MMRPVKVYEHPEFKAEPEDITLLSTICFVLALVMVAAIFILGVTCLVFWDDCSTFIDVKETASHIPDIESTVLLDCRPSFSSYHGDEAHGTHSYPLLPLATRHNIRLQHGLPRDCPNLIHFPPPTPRFNAVDDAPQRDSHGVLQQKQSPPSLKTPRYGYSPCQHDEGGPDLPGRSPHSNGFSTASKSGSTSCVCGHVEPADGCVRTAAAVPIQTVSRTSHSEARANVA</sequence>
<accession>A0ACC1P645</accession>
<proteinExistence type="predicted"/>